<dbReference type="AlphaFoldDB" id="A0A9D7XVL3"/>
<dbReference type="InterPro" id="IPR037682">
    <property type="entry name" value="TonB_C"/>
</dbReference>
<dbReference type="EMBL" id="JADKGY010000031">
    <property type="protein sequence ID" value="MBK9984807.1"/>
    <property type="molecule type" value="Genomic_DNA"/>
</dbReference>
<evidence type="ECO:0000313" key="12">
    <source>
        <dbReference type="Proteomes" id="UP000808337"/>
    </source>
</evidence>
<dbReference type="InterPro" id="IPR051045">
    <property type="entry name" value="TonB-dependent_transducer"/>
</dbReference>
<reference evidence="11 12" key="1">
    <citation type="submission" date="2020-10" db="EMBL/GenBank/DDBJ databases">
        <title>Connecting structure to function with the recovery of over 1000 high-quality activated sludge metagenome-assembled genomes encoding full-length rRNA genes using long-read sequencing.</title>
        <authorList>
            <person name="Singleton C.M."/>
            <person name="Petriglieri F."/>
            <person name="Kristensen J.M."/>
            <person name="Kirkegaard R.H."/>
            <person name="Michaelsen T.Y."/>
            <person name="Andersen M.H."/>
            <person name="Karst S.M."/>
            <person name="Dueholm M.S."/>
            <person name="Nielsen P.H."/>
            <person name="Albertsen M."/>
        </authorList>
    </citation>
    <scope>NUCLEOTIDE SEQUENCE [LARGE SCALE GENOMIC DNA]</scope>
    <source>
        <strain evidence="11">Ribe_18-Q3-R11-54_MAXAC.273</strain>
    </source>
</reference>
<evidence type="ECO:0000256" key="7">
    <source>
        <dbReference type="ARBA" id="ARBA00022927"/>
    </source>
</evidence>
<dbReference type="GO" id="GO:0015031">
    <property type="term" value="P:protein transport"/>
    <property type="evidence" value="ECO:0007669"/>
    <property type="project" value="UniProtKB-KW"/>
</dbReference>
<keyword evidence="5" id="KW-0997">Cell inner membrane</keyword>
<dbReference type="PRINTS" id="PR01374">
    <property type="entry name" value="TONBPROTEIN"/>
</dbReference>
<dbReference type="Pfam" id="PF03544">
    <property type="entry name" value="TonB_C"/>
    <property type="match status" value="1"/>
</dbReference>
<feature type="domain" description="TonB C-terminal" evidence="10">
    <location>
        <begin position="18"/>
        <end position="113"/>
    </location>
</feature>
<keyword evidence="8" id="KW-1133">Transmembrane helix</keyword>
<organism evidence="11 12">
    <name type="scientific">Candidatus Opimibacter skivensis</name>
    <dbReference type="NCBI Taxonomy" id="2982028"/>
    <lineage>
        <taxon>Bacteria</taxon>
        <taxon>Pseudomonadati</taxon>
        <taxon>Bacteroidota</taxon>
        <taxon>Saprospiria</taxon>
        <taxon>Saprospirales</taxon>
        <taxon>Saprospiraceae</taxon>
        <taxon>Candidatus Opimibacter</taxon>
    </lineage>
</organism>
<dbReference type="GO" id="GO:0015891">
    <property type="term" value="P:siderophore transport"/>
    <property type="evidence" value="ECO:0007669"/>
    <property type="project" value="InterPro"/>
</dbReference>
<evidence type="ECO:0000256" key="4">
    <source>
        <dbReference type="ARBA" id="ARBA00022475"/>
    </source>
</evidence>
<comment type="caution">
    <text evidence="11">The sequence shown here is derived from an EMBL/GenBank/DDBJ whole genome shotgun (WGS) entry which is preliminary data.</text>
</comment>
<keyword evidence="9" id="KW-0472">Membrane</keyword>
<keyword evidence="4" id="KW-1003">Cell membrane</keyword>
<protein>
    <submittedName>
        <fullName evidence="11">Energy transducer TonB</fullName>
    </submittedName>
</protein>
<dbReference type="Gene3D" id="3.30.1150.10">
    <property type="match status" value="1"/>
</dbReference>
<accession>A0A9D7XVL3</accession>
<keyword evidence="7" id="KW-0653">Protein transport</keyword>
<dbReference type="Proteomes" id="UP000808337">
    <property type="component" value="Unassembled WGS sequence"/>
</dbReference>
<evidence type="ECO:0000256" key="2">
    <source>
        <dbReference type="ARBA" id="ARBA00006555"/>
    </source>
</evidence>
<dbReference type="PANTHER" id="PTHR33446:SF2">
    <property type="entry name" value="PROTEIN TONB"/>
    <property type="match status" value="1"/>
</dbReference>
<evidence type="ECO:0000259" key="10">
    <source>
        <dbReference type="PROSITE" id="PS52015"/>
    </source>
</evidence>
<evidence type="ECO:0000256" key="9">
    <source>
        <dbReference type="ARBA" id="ARBA00023136"/>
    </source>
</evidence>
<name>A0A9D7XVL3_9BACT</name>
<dbReference type="GO" id="GO:0098797">
    <property type="term" value="C:plasma membrane protein complex"/>
    <property type="evidence" value="ECO:0007669"/>
    <property type="project" value="TreeGrafter"/>
</dbReference>
<dbReference type="GO" id="GO:0055085">
    <property type="term" value="P:transmembrane transport"/>
    <property type="evidence" value="ECO:0007669"/>
    <property type="project" value="InterPro"/>
</dbReference>
<evidence type="ECO:0000256" key="6">
    <source>
        <dbReference type="ARBA" id="ARBA00022692"/>
    </source>
</evidence>
<evidence type="ECO:0000256" key="5">
    <source>
        <dbReference type="ARBA" id="ARBA00022519"/>
    </source>
</evidence>
<keyword evidence="3" id="KW-0813">Transport</keyword>
<comment type="subcellular location">
    <subcellularLocation>
        <location evidence="1">Cell inner membrane</location>
        <topology evidence="1">Single-pass membrane protein</topology>
        <orientation evidence="1">Periplasmic side</orientation>
    </subcellularLocation>
</comment>
<gene>
    <name evidence="11" type="ORF">IPP15_20995</name>
</gene>
<dbReference type="InterPro" id="IPR006260">
    <property type="entry name" value="TonB/TolA_C"/>
</dbReference>
<keyword evidence="6" id="KW-0812">Transmembrane</keyword>
<evidence type="ECO:0000313" key="11">
    <source>
        <dbReference type="EMBL" id="MBK9984807.1"/>
    </source>
</evidence>
<evidence type="ECO:0000256" key="1">
    <source>
        <dbReference type="ARBA" id="ARBA00004383"/>
    </source>
</evidence>
<dbReference type="PROSITE" id="PS52015">
    <property type="entry name" value="TONB_CTD"/>
    <property type="match status" value="1"/>
</dbReference>
<proteinExistence type="inferred from homology"/>
<evidence type="ECO:0000256" key="8">
    <source>
        <dbReference type="ARBA" id="ARBA00022989"/>
    </source>
</evidence>
<evidence type="ECO:0000256" key="3">
    <source>
        <dbReference type="ARBA" id="ARBA00022448"/>
    </source>
</evidence>
<sequence length="162" mass="17983">MKKERKDKDFVKEPYLEGGRAALEAFVKKELRYPKEALAAKIEGTVSVRYTVDYKGNVTEAGIISPLGHGCDEEALRIVKSLKFKVPNDGKIKSKFTRKLHIHFRLPGSPAVLPATKNVAVTPEGTSLSYQYQVVPTPTKPNVPLVKKSSSYEINITIPTKD</sequence>
<dbReference type="SUPFAM" id="SSF74653">
    <property type="entry name" value="TolA/TonB C-terminal domain"/>
    <property type="match status" value="1"/>
</dbReference>
<dbReference type="GO" id="GO:0031992">
    <property type="term" value="F:energy transducer activity"/>
    <property type="evidence" value="ECO:0007669"/>
    <property type="project" value="InterPro"/>
</dbReference>
<dbReference type="NCBIfam" id="TIGR01352">
    <property type="entry name" value="tonB_Cterm"/>
    <property type="match status" value="1"/>
</dbReference>
<comment type="similarity">
    <text evidence="2">Belongs to the TonB family.</text>
</comment>
<dbReference type="PANTHER" id="PTHR33446">
    <property type="entry name" value="PROTEIN TONB-RELATED"/>
    <property type="match status" value="1"/>
</dbReference>
<dbReference type="GO" id="GO:0030288">
    <property type="term" value="C:outer membrane-bounded periplasmic space"/>
    <property type="evidence" value="ECO:0007669"/>
    <property type="project" value="InterPro"/>
</dbReference>
<dbReference type="InterPro" id="IPR003538">
    <property type="entry name" value="TonB"/>
</dbReference>